<dbReference type="AlphaFoldDB" id="A0A0U3CI49"/>
<dbReference type="GO" id="GO:0016746">
    <property type="term" value="F:acyltransferase activity"/>
    <property type="evidence" value="ECO:0007669"/>
    <property type="project" value="UniProtKB-KW"/>
</dbReference>
<protein>
    <submittedName>
        <fullName evidence="5">Serine acetyltransferase</fullName>
    </submittedName>
</protein>
<reference evidence="5 6" key="1">
    <citation type="submission" date="2015-12" db="EMBL/GenBank/DDBJ databases">
        <title>Complete genome of Roseateles depolymerans KCTC 42856.</title>
        <authorList>
            <person name="Kim K.M."/>
        </authorList>
    </citation>
    <scope>NUCLEOTIDE SEQUENCE [LARGE SCALE GENOMIC DNA]</scope>
    <source>
        <strain evidence="5 6">KCTC 42856</strain>
    </source>
</reference>
<proteinExistence type="inferred from homology"/>
<evidence type="ECO:0000313" key="5">
    <source>
        <dbReference type="EMBL" id="ALV08328.1"/>
    </source>
</evidence>
<accession>A0A0U3CI49</accession>
<dbReference type="PANTHER" id="PTHR42811">
    <property type="entry name" value="SERINE ACETYLTRANSFERASE"/>
    <property type="match status" value="1"/>
</dbReference>
<keyword evidence="6" id="KW-1185">Reference proteome</keyword>
<dbReference type="PATRIC" id="fig|76731.3.peg.3969"/>
<dbReference type="InterPro" id="IPR045304">
    <property type="entry name" value="LbH_SAT"/>
</dbReference>
<evidence type="ECO:0000256" key="4">
    <source>
        <dbReference type="SAM" id="MobiDB-lite"/>
    </source>
</evidence>
<keyword evidence="2 5" id="KW-0808">Transferase</keyword>
<dbReference type="Pfam" id="PF00132">
    <property type="entry name" value="Hexapep"/>
    <property type="match status" value="1"/>
</dbReference>
<gene>
    <name evidence="5" type="ORF">RD2015_3877</name>
</gene>
<dbReference type="OrthoDB" id="8612290at2"/>
<dbReference type="InterPro" id="IPR011004">
    <property type="entry name" value="Trimer_LpxA-like_sf"/>
</dbReference>
<dbReference type="Gene3D" id="2.160.10.10">
    <property type="entry name" value="Hexapeptide repeat proteins"/>
    <property type="match status" value="1"/>
</dbReference>
<dbReference type="SUPFAM" id="SSF51161">
    <property type="entry name" value="Trimeric LpxA-like enzymes"/>
    <property type="match status" value="1"/>
</dbReference>
<organism evidence="5 6">
    <name type="scientific">Roseateles depolymerans</name>
    <dbReference type="NCBI Taxonomy" id="76731"/>
    <lineage>
        <taxon>Bacteria</taxon>
        <taxon>Pseudomonadati</taxon>
        <taxon>Pseudomonadota</taxon>
        <taxon>Betaproteobacteria</taxon>
        <taxon>Burkholderiales</taxon>
        <taxon>Sphaerotilaceae</taxon>
        <taxon>Roseateles</taxon>
    </lineage>
</organism>
<name>A0A0U3CI49_9BURK</name>
<evidence type="ECO:0000256" key="1">
    <source>
        <dbReference type="ARBA" id="ARBA00007274"/>
    </source>
</evidence>
<dbReference type="KEGG" id="rdp:RD2015_3877"/>
<dbReference type="RefSeq" id="WP_083525799.1">
    <property type="nucleotide sequence ID" value="NZ_CP013729.1"/>
</dbReference>
<dbReference type="Proteomes" id="UP000060699">
    <property type="component" value="Chromosome"/>
</dbReference>
<comment type="similarity">
    <text evidence="1">Belongs to the transferase hexapeptide repeat family.</text>
</comment>
<sequence length="215" mass="22743">MSQADADRDWQADLARCGDARAWRREQSLWALWVYRFGRRVDAMPPGMGRRWRTKAYWLMFRVVETVTGISLPKDCRIGPGLRIWHFGGIFVNPGTVIGAQCTLRQGVTLGNRVPDGPCPVLEDGVELGAYAQVIGGVRLGAGCRIGAMAVVLQDVPPGATAVGNPARILPLPTTSAPAASTGTDAVPPAAAVSPMSRTPGADEPIKTSPTSIGG</sequence>
<evidence type="ECO:0000256" key="3">
    <source>
        <dbReference type="ARBA" id="ARBA00023315"/>
    </source>
</evidence>
<evidence type="ECO:0000256" key="2">
    <source>
        <dbReference type="ARBA" id="ARBA00022679"/>
    </source>
</evidence>
<evidence type="ECO:0000313" key="6">
    <source>
        <dbReference type="Proteomes" id="UP000060699"/>
    </source>
</evidence>
<dbReference type="InterPro" id="IPR001451">
    <property type="entry name" value="Hexapep"/>
</dbReference>
<feature type="compositionally biased region" description="Low complexity" evidence="4">
    <location>
        <begin position="174"/>
        <end position="193"/>
    </location>
</feature>
<keyword evidence="3" id="KW-0012">Acyltransferase</keyword>
<dbReference type="STRING" id="76731.RD2015_3877"/>
<dbReference type="EMBL" id="CP013729">
    <property type="protein sequence ID" value="ALV08328.1"/>
    <property type="molecule type" value="Genomic_DNA"/>
</dbReference>
<feature type="region of interest" description="Disordered" evidence="4">
    <location>
        <begin position="174"/>
        <end position="215"/>
    </location>
</feature>
<dbReference type="CDD" id="cd03354">
    <property type="entry name" value="LbH_SAT"/>
    <property type="match status" value="1"/>
</dbReference>